<dbReference type="GO" id="GO:0003677">
    <property type="term" value="F:DNA binding"/>
    <property type="evidence" value="ECO:0007669"/>
    <property type="project" value="InterPro"/>
</dbReference>
<organism evidence="5 6">
    <name type="scientific">Methanophagales virus GBV301</name>
    <dbReference type="NCBI Taxonomy" id="2999280"/>
    <lineage>
        <taxon>Viruses</taxon>
        <taxon>Duplodnaviria</taxon>
        <taxon>Heunggongvirae</taxon>
        <taxon>Uroviricota</taxon>
        <taxon>Caudoviricetes</taxon>
        <taxon>Nakonvirales</taxon>
        <taxon>Ekchuahviridae</taxon>
        <taxon>Kukulkanvirus</taxon>
        <taxon>Kukulkanvirus guaymasense</taxon>
    </lineage>
</organism>
<dbReference type="GO" id="GO:0032259">
    <property type="term" value="P:methylation"/>
    <property type="evidence" value="ECO:0007669"/>
    <property type="project" value="UniProtKB-KW"/>
</dbReference>
<dbReference type="PANTHER" id="PTHR13370:SF3">
    <property type="entry name" value="TRNA (GUANINE(10)-N2)-METHYLTRANSFERASE HOMOLOG"/>
    <property type="match status" value="1"/>
</dbReference>
<protein>
    <recommendedName>
        <fullName evidence="4">DNA methylase N-4/N-6 domain-containing protein</fullName>
    </recommendedName>
</protein>
<dbReference type="Proteomes" id="UP001156259">
    <property type="component" value="Segment"/>
</dbReference>
<feature type="domain" description="DNA methylase N-4/N-6" evidence="4">
    <location>
        <begin position="151"/>
        <end position="221"/>
    </location>
</feature>
<evidence type="ECO:0000259" key="4">
    <source>
        <dbReference type="Pfam" id="PF01555"/>
    </source>
</evidence>
<dbReference type="Gene3D" id="3.40.50.150">
    <property type="entry name" value="Vaccinia Virus protein VP39"/>
    <property type="match status" value="1"/>
</dbReference>
<comment type="similarity">
    <text evidence="1">Belongs to the N(4)/N(6)-methyltransferase family.</text>
</comment>
<dbReference type="Pfam" id="PF01555">
    <property type="entry name" value="N6_N4_Mtase"/>
    <property type="match status" value="1"/>
</dbReference>
<dbReference type="SUPFAM" id="SSF53335">
    <property type="entry name" value="S-adenosyl-L-methionine-dependent methyltransferases"/>
    <property type="match status" value="1"/>
</dbReference>
<evidence type="ECO:0000256" key="2">
    <source>
        <dbReference type="ARBA" id="ARBA00022603"/>
    </source>
</evidence>
<proteinExistence type="inferred from homology"/>
<dbReference type="InterPro" id="IPR002052">
    <property type="entry name" value="DNA_methylase_N6_adenine_CS"/>
</dbReference>
<gene>
    <name evidence="5" type="ORF">LDLAKGPJ_00015</name>
</gene>
<keyword evidence="3" id="KW-0808">Transferase</keyword>
<dbReference type="InterPro" id="IPR002941">
    <property type="entry name" value="DNA_methylase_N4/N6"/>
</dbReference>
<dbReference type="GO" id="GO:0008170">
    <property type="term" value="F:N-methyltransferase activity"/>
    <property type="evidence" value="ECO:0007669"/>
    <property type="project" value="InterPro"/>
</dbReference>
<evidence type="ECO:0000256" key="1">
    <source>
        <dbReference type="ARBA" id="ARBA00006594"/>
    </source>
</evidence>
<keyword evidence="6" id="KW-1185">Reference proteome</keyword>
<sequence>MTEETDWDKLYRRLINSKYHYFHTDQGVMLLGDCIEIMRTLPDKCVDLILTDPPYALGKQYDNYEDTKENLKPLIREFMPQAKRVAKVVLLTCGITNISLYPEPYWILAWIYKTTNSRGKWGFAQWQPILAYGKDPYLTQGLGARSDIIEATGLENQSYNHPCPKPLKFWERLLLRGSPKEGELILDPFAGSGVTAVACEKHNRRWICIEISEHYCEMIQERVLGRDKYQKSLEEF</sequence>
<dbReference type="EMBL" id="OP880252">
    <property type="protein sequence ID" value="WAE39439.1"/>
    <property type="molecule type" value="Genomic_DNA"/>
</dbReference>
<evidence type="ECO:0000313" key="6">
    <source>
        <dbReference type="Proteomes" id="UP001156259"/>
    </source>
</evidence>
<evidence type="ECO:0000313" key="5">
    <source>
        <dbReference type="EMBL" id="WAE39439.1"/>
    </source>
</evidence>
<keyword evidence="2" id="KW-0489">Methyltransferase</keyword>
<dbReference type="InterPro" id="IPR029063">
    <property type="entry name" value="SAM-dependent_MTases_sf"/>
</dbReference>
<dbReference type="PROSITE" id="PS00092">
    <property type="entry name" value="N6_MTASE"/>
    <property type="match status" value="1"/>
</dbReference>
<evidence type="ECO:0000256" key="3">
    <source>
        <dbReference type="ARBA" id="ARBA00022679"/>
    </source>
</evidence>
<accession>A0A9E8V951</accession>
<dbReference type="PRINTS" id="PR00508">
    <property type="entry name" value="S21N4MTFRASE"/>
</dbReference>
<name>A0A9E8V951_9CAUD</name>
<dbReference type="InterPro" id="IPR001091">
    <property type="entry name" value="RM_Methyltransferase"/>
</dbReference>
<dbReference type="PANTHER" id="PTHR13370">
    <property type="entry name" value="RNA METHYLASE-RELATED"/>
    <property type="match status" value="1"/>
</dbReference>
<reference evidence="5 6" key="1">
    <citation type="submission" date="2022-10" db="EMBL/GenBank/DDBJ databases">
        <title>Evolutionary Diversification of Methanotrophic Ca. Methanophagales (ANME-1) and Their Expansive Virome.</title>
        <authorList>
            <person name="Laso-Perez R."/>
            <person name="Wu F."/>
            <person name="Cremiere A."/>
            <person name="Speth D.R."/>
            <person name="Magyar J.S."/>
            <person name="Krupovic M."/>
            <person name="Orphan V.J."/>
        </authorList>
    </citation>
    <scope>NUCLEOTIDE SEQUENCE [LARGE SCALE GENOMIC DNA]</scope>
</reference>